<evidence type="ECO:0008006" key="3">
    <source>
        <dbReference type="Google" id="ProtNLM"/>
    </source>
</evidence>
<evidence type="ECO:0000313" key="1">
    <source>
        <dbReference type="EMBL" id="GMT30114.1"/>
    </source>
</evidence>
<sequence>VAPLKNGIECRLFEKLKPLLNKHGVKSITFEYFYMDEAFFEHSESVFENVTGVKVVILYEVRNQFHSNAPLHYDLKSAAQRLYFQSWMSDLLLLKIRPSTSIFSSTMIEGTRIFNDDFVKRFVAVQPNANTPVSLIVHGNRGLTDQVRFYTSSDIIPVLGRYESIRLLSMTIHVNDLMQILTARLARSWKGVWEFCVYSHMEMKHVYGDVVGPELEFESHMENYVLRRKDNGCSVTFSFVAHNSERRLYMIYAQFENE</sequence>
<name>A0AAV5WJZ0_9BILA</name>
<dbReference type="EMBL" id="BTSY01000005">
    <property type="protein sequence ID" value="GMT30114.1"/>
    <property type="molecule type" value="Genomic_DNA"/>
</dbReference>
<organism evidence="1 2">
    <name type="scientific">Pristionchus fissidentatus</name>
    <dbReference type="NCBI Taxonomy" id="1538716"/>
    <lineage>
        <taxon>Eukaryota</taxon>
        <taxon>Metazoa</taxon>
        <taxon>Ecdysozoa</taxon>
        <taxon>Nematoda</taxon>
        <taxon>Chromadorea</taxon>
        <taxon>Rhabditida</taxon>
        <taxon>Rhabditina</taxon>
        <taxon>Diplogasteromorpha</taxon>
        <taxon>Diplogasteroidea</taxon>
        <taxon>Neodiplogasteridae</taxon>
        <taxon>Pristionchus</taxon>
    </lineage>
</organism>
<accession>A0AAV5WJZ0</accession>
<dbReference type="AlphaFoldDB" id="A0AAV5WJZ0"/>
<comment type="caution">
    <text evidence="1">The sequence shown here is derived from an EMBL/GenBank/DDBJ whole genome shotgun (WGS) entry which is preliminary data.</text>
</comment>
<protein>
    <recommendedName>
        <fullName evidence="3">Serpin domain-containing protein</fullName>
    </recommendedName>
</protein>
<proteinExistence type="predicted"/>
<keyword evidence="2" id="KW-1185">Reference proteome</keyword>
<dbReference type="Proteomes" id="UP001432322">
    <property type="component" value="Unassembled WGS sequence"/>
</dbReference>
<gene>
    <name evidence="1" type="ORF">PFISCL1PPCAC_21411</name>
</gene>
<feature type="non-terminal residue" evidence="1">
    <location>
        <position position="1"/>
    </location>
</feature>
<reference evidence="1" key="1">
    <citation type="submission" date="2023-10" db="EMBL/GenBank/DDBJ databases">
        <title>Genome assembly of Pristionchus species.</title>
        <authorList>
            <person name="Yoshida K."/>
            <person name="Sommer R.J."/>
        </authorList>
    </citation>
    <scope>NUCLEOTIDE SEQUENCE</scope>
    <source>
        <strain evidence="1">RS5133</strain>
    </source>
</reference>
<evidence type="ECO:0000313" key="2">
    <source>
        <dbReference type="Proteomes" id="UP001432322"/>
    </source>
</evidence>